<keyword evidence="2" id="KW-1185">Reference proteome</keyword>
<dbReference type="RefSeq" id="WP_045041339.1">
    <property type="nucleotide sequence ID" value="NZ_JZTB01000001.1"/>
</dbReference>
<accession>A0AAX0YXL1</accession>
<reference evidence="1 2" key="1">
    <citation type="submission" date="2018-01" db="EMBL/GenBank/DDBJ databases">
        <title>Whole genome sequencing of Histamine producing bacteria.</title>
        <authorList>
            <person name="Butler K."/>
        </authorList>
    </citation>
    <scope>NUCLEOTIDE SEQUENCE [LARGE SCALE GENOMIC DNA]</scope>
    <source>
        <strain evidence="1 2">A1-4</strain>
    </source>
</reference>
<comment type="caution">
    <text evidence="1">The sequence shown here is derived from an EMBL/GenBank/DDBJ whole genome shotgun (WGS) entry which is preliminary data.</text>
</comment>
<organism evidence="1 2">
    <name type="scientific">Photobacterium kishitanii</name>
    <dbReference type="NCBI Taxonomy" id="318456"/>
    <lineage>
        <taxon>Bacteria</taxon>
        <taxon>Pseudomonadati</taxon>
        <taxon>Pseudomonadota</taxon>
        <taxon>Gammaproteobacteria</taxon>
        <taxon>Vibrionales</taxon>
        <taxon>Vibrionaceae</taxon>
        <taxon>Photobacterium</taxon>
    </lineage>
</organism>
<name>A0AAX0YXL1_9GAMM</name>
<evidence type="ECO:0000313" key="2">
    <source>
        <dbReference type="Proteomes" id="UP000240728"/>
    </source>
</evidence>
<dbReference type="Proteomes" id="UP000240728">
    <property type="component" value="Unassembled WGS sequence"/>
</dbReference>
<sequence>MYESNIKKIISGNEQLTGFWGNCHGWAPNPAADLMSKSRLDWQVSLSKTLLKWTFDEDTYDGELILAWANLGALVEGSLKLLLSVYYEDYSGDVDKLKNRKGEQIDPDVLAIEKLKQFFKKKDLLNEEWFPYIDLVQQRRNAIHAYKNRPIGDHNEFREALEQYLQLLRTINQMLPYPDNMNEPQF</sequence>
<protein>
    <recommendedName>
        <fullName evidence="3">Apea-like HEPN domain-containing protein</fullName>
    </recommendedName>
</protein>
<dbReference type="AlphaFoldDB" id="A0AAX0YXL1"/>
<evidence type="ECO:0008006" key="3">
    <source>
        <dbReference type="Google" id="ProtNLM"/>
    </source>
</evidence>
<dbReference type="EMBL" id="PYOZ01000002">
    <property type="protein sequence ID" value="PSX46250.1"/>
    <property type="molecule type" value="Genomic_DNA"/>
</dbReference>
<evidence type="ECO:0000313" key="1">
    <source>
        <dbReference type="EMBL" id="PSX46250.1"/>
    </source>
</evidence>
<gene>
    <name evidence="1" type="ORF">C0W53_04770</name>
</gene>
<proteinExistence type="predicted"/>